<proteinExistence type="predicted"/>
<dbReference type="EMBL" id="AMGX01000037">
    <property type="protein sequence ID" value="EXJ55012.1"/>
    <property type="molecule type" value="Genomic_DNA"/>
</dbReference>
<evidence type="ECO:0000256" key="5">
    <source>
        <dbReference type="SAM" id="Phobius"/>
    </source>
</evidence>
<evidence type="ECO:0000256" key="4">
    <source>
        <dbReference type="ARBA" id="ARBA00023136"/>
    </source>
</evidence>
<keyword evidence="2 5" id="KW-0812">Transmembrane</keyword>
<gene>
    <name evidence="6" type="ORF">A1O5_12751</name>
</gene>
<accession>W9VH86</accession>
<comment type="subcellular location">
    <subcellularLocation>
        <location evidence="1">Membrane</location>
    </subcellularLocation>
</comment>
<dbReference type="PANTHER" id="PTHR35814:SF1">
    <property type="entry name" value="GLUTATHIONE S-TRANSFERASE-RELATED"/>
    <property type="match status" value="1"/>
</dbReference>
<dbReference type="SUPFAM" id="SSF161084">
    <property type="entry name" value="MAPEG domain-like"/>
    <property type="match status" value="1"/>
</dbReference>
<evidence type="ECO:0000256" key="3">
    <source>
        <dbReference type="ARBA" id="ARBA00022989"/>
    </source>
</evidence>
<dbReference type="RefSeq" id="XP_007751510.1">
    <property type="nucleotide sequence ID" value="XM_007753320.1"/>
</dbReference>
<dbReference type="eggNOG" id="ENOG502SB6X">
    <property type="taxonomic scope" value="Eukaryota"/>
</dbReference>
<dbReference type="AlphaFoldDB" id="W9VH86"/>
<keyword evidence="4 5" id="KW-0472">Membrane</keyword>
<evidence type="ECO:0000256" key="1">
    <source>
        <dbReference type="ARBA" id="ARBA00004370"/>
    </source>
</evidence>
<dbReference type="InterPro" id="IPR023352">
    <property type="entry name" value="MAPEG-like_dom_sf"/>
</dbReference>
<dbReference type="Pfam" id="PF01124">
    <property type="entry name" value="MAPEG"/>
    <property type="match status" value="1"/>
</dbReference>
<dbReference type="PANTHER" id="PTHR35814">
    <property type="match status" value="1"/>
</dbReference>
<name>W9VH86_9EURO</name>
<keyword evidence="7" id="KW-1185">Reference proteome</keyword>
<protein>
    <submittedName>
        <fullName evidence="6">Uncharacterized protein</fullName>
    </submittedName>
</protein>
<dbReference type="Proteomes" id="UP000019471">
    <property type="component" value="Unassembled WGS sequence"/>
</dbReference>
<dbReference type="HOGENOM" id="CLU_134926_0_0_1"/>
<keyword evidence="3 5" id="KW-1133">Transmembrane helix</keyword>
<feature type="transmembrane region" description="Helical" evidence="5">
    <location>
        <begin position="133"/>
        <end position="153"/>
    </location>
</feature>
<evidence type="ECO:0000313" key="7">
    <source>
        <dbReference type="Proteomes" id="UP000019471"/>
    </source>
</evidence>
<dbReference type="GeneID" id="19197437"/>
<dbReference type="Gene3D" id="1.20.120.550">
    <property type="entry name" value="Membrane associated eicosanoid/glutathione metabolism-like domain"/>
    <property type="match status" value="1"/>
</dbReference>
<feature type="transmembrane region" description="Helical" evidence="5">
    <location>
        <begin position="12"/>
        <end position="30"/>
    </location>
</feature>
<organism evidence="6 7">
    <name type="scientific">Cladophialophora psammophila CBS 110553</name>
    <dbReference type="NCBI Taxonomy" id="1182543"/>
    <lineage>
        <taxon>Eukaryota</taxon>
        <taxon>Fungi</taxon>
        <taxon>Dikarya</taxon>
        <taxon>Ascomycota</taxon>
        <taxon>Pezizomycotina</taxon>
        <taxon>Eurotiomycetes</taxon>
        <taxon>Chaetothyriomycetidae</taxon>
        <taxon>Chaetothyriales</taxon>
        <taxon>Herpotrichiellaceae</taxon>
        <taxon>Cladophialophora</taxon>
    </lineage>
</organism>
<comment type="caution">
    <text evidence="6">The sequence shown here is derived from an EMBL/GenBank/DDBJ whole genome shotgun (WGS) entry which is preliminary data.</text>
</comment>
<evidence type="ECO:0000256" key="2">
    <source>
        <dbReference type="ARBA" id="ARBA00022692"/>
    </source>
</evidence>
<dbReference type="GO" id="GO:0016020">
    <property type="term" value="C:membrane"/>
    <property type="evidence" value="ECO:0007669"/>
    <property type="project" value="UniProtKB-SubCell"/>
</dbReference>
<sequence>MSIPAGLPVPQMLPVTATFAPAFAAYYVLLNLRVSVVRVSCNTMMGGTDSATKNTQSSAAKPSSSKDLLVSARCHANFVENVPFALLVASLVEINGGDRRVLAGSLAALLFFRIAHVEFGLRAKDSMGWGRPVGYFGTLGFVVGMSSYAAWLARSYWSV</sequence>
<evidence type="ECO:0000313" key="6">
    <source>
        <dbReference type="EMBL" id="EXJ55012.1"/>
    </source>
</evidence>
<dbReference type="OrthoDB" id="19091at2759"/>
<dbReference type="STRING" id="1182543.W9VH86"/>
<dbReference type="InterPro" id="IPR001129">
    <property type="entry name" value="Membr-assoc_MAPEG"/>
</dbReference>
<reference evidence="6 7" key="1">
    <citation type="submission" date="2013-03" db="EMBL/GenBank/DDBJ databases">
        <title>The Genome Sequence of Cladophialophora psammophila CBS 110553.</title>
        <authorList>
            <consortium name="The Broad Institute Genomics Platform"/>
            <person name="Cuomo C."/>
            <person name="de Hoog S."/>
            <person name="Gorbushina A."/>
            <person name="Walker B."/>
            <person name="Young S.K."/>
            <person name="Zeng Q."/>
            <person name="Gargeya S."/>
            <person name="Fitzgerald M."/>
            <person name="Haas B."/>
            <person name="Abouelleil A."/>
            <person name="Allen A.W."/>
            <person name="Alvarado L."/>
            <person name="Arachchi H.M."/>
            <person name="Berlin A.M."/>
            <person name="Chapman S.B."/>
            <person name="Gainer-Dewar J."/>
            <person name="Goldberg J."/>
            <person name="Griggs A."/>
            <person name="Gujja S."/>
            <person name="Hansen M."/>
            <person name="Howarth C."/>
            <person name="Imamovic A."/>
            <person name="Ireland A."/>
            <person name="Larimer J."/>
            <person name="McCowan C."/>
            <person name="Murphy C."/>
            <person name="Pearson M."/>
            <person name="Poon T.W."/>
            <person name="Priest M."/>
            <person name="Roberts A."/>
            <person name="Saif S."/>
            <person name="Shea T."/>
            <person name="Sisk P."/>
            <person name="Sykes S."/>
            <person name="Wortman J."/>
            <person name="Nusbaum C."/>
            <person name="Birren B."/>
        </authorList>
    </citation>
    <scope>NUCLEOTIDE SEQUENCE [LARGE SCALE GENOMIC DNA]</scope>
    <source>
        <strain evidence="6 7">CBS 110553</strain>
    </source>
</reference>